<sequence length="117" mass="12247">MSETVPTKAAAEACDTTPKTLRQFLRASKDYQNAGAGGRYAFEASQLPTLKKRFNAWVAEREAAAKARAEAAAAEAASTPGNDAGETTGDAFARLPEPADDAPLEPPAKPARARKTA</sequence>
<dbReference type="RefSeq" id="WP_241035333.1">
    <property type="nucleotide sequence ID" value="NZ_BAAAJF010000023.1"/>
</dbReference>
<feature type="region of interest" description="Disordered" evidence="1">
    <location>
        <begin position="70"/>
        <end position="117"/>
    </location>
</feature>
<reference evidence="2 3" key="1">
    <citation type="submission" date="2022-03" db="EMBL/GenBank/DDBJ databases">
        <title>Pseudonocardia alaer sp. nov., a novel actinomycete isolated from reed forest soil.</title>
        <authorList>
            <person name="Wang L."/>
        </authorList>
    </citation>
    <scope>NUCLEOTIDE SEQUENCE [LARGE SCALE GENOMIC DNA]</scope>
    <source>
        <strain evidence="2 3">Y-16303</strain>
    </source>
</reference>
<evidence type="ECO:0000256" key="1">
    <source>
        <dbReference type="SAM" id="MobiDB-lite"/>
    </source>
</evidence>
<gene>
    <name evidence="2" type="ORF">MMF94_06420</name>
</gene>
<organism evidence="2 3">
    <name type="scientific">Pseudonocardia alaniniphila</name>
    <dbReference type="NCBI Taxonomy" id="75291"/>
    <lineage>
        <taxon>Bacteria</taxon>
        <taxon>Bacillati</taxon>
        <taxon>Actinomycetota</taxon>
        <taxon>Actinomycetes</taxon>
        <taxon>Pseudonocardiales</taxon>
        <taxon>Pseudonocardiaceae</taxon>
        <taxon>Pseudonocardia</taxon>
    </lineage>
</organism>
<keyword evidence="3" id="KW-1185">Reference proteome</keyword>
<dbReference type="Proteomes" id="UP001299970">
    <property type="component" value="Unassembled WGS sequence"/>
</dbReference>
<proteinExistence type="predicted"/>
<comment type="caution">
    <text evidence="2">The sequence shown here is derived from an EMBL/GenBank/DDBJ whole genome shotgun (WGS) entry which is preliminary data.</text>
</comment>
<evidence type="ECO:0000313" key="3">
    <source>
        <dbReference type="Proteomes" id="UP001299970"/>
    </source>
</evidence>
<accession>A0ABS9T9V1</accession>
<protein>
    <submittedName>
        <fullName evidence="2">Uncharacterized protein</fullName>
    </submittedName>
</protein>
<name>A0ABS9T9V1_9PSEU</name>
<evidence type="ECO:0000313" key="2">
    <source>
        <dbReference type="EMBL" id="MCH6165309.1"/>
    </source>
</evidence>
<dbReference type="EMBL" id="JAKXMK010000004">
    <property type="protein sequence ID" value="MCH6165309.1"/>
    <property type="molecule type" value="Genomic_DNA"/>
</dbReference>